<organism evidence="3 4">
    <name type="scientific">Lasiodiplodia theobromae</name>
    <dbReference type="NCBI Taxonomy" id="45133"/>
    <lineage>
        <taxon>Eukaryota</taxon>
        <taxon>Fungi</taxon>
        <taxon>Dikarya</taxon>
        <taxon>Ascomycota</taxon>
        <taxon>Pezizomycotina</taxon>
        <taxon>Dothideomycetes</taxon>
        <taxon>Dothideomycetes incertae sedis</taxon>
        <taxon>Botryosphaeriales</taxon>
        <taxon>Botryosphaeriaceae</taxon>
        <taxon>Lasiodiplodia</taxon>
    </lineage>
</organism>
<evidence type="ECO:0000313" key="4">
    <source>
        <dbReference type="Proteomes" id="UP000325902"/>
    </source>
</evidence>
<keyword evidence="2" id="KW-0812">Transmembrane</keyword>
<proteinExistence type="predicted"/>
<feature type="region of interest" description="Disordered" evidence="1">
    <location>
        <begin position="477"/>
        <end position="508"/>
    </location>
</feature>
<feature type="compositionally biased region" description="Low complexity" evidence="1">
    <location>
        <begin position="835"/>
        <end position="868"/>
    </location>
</feature>
<feature type="compositionally biased region" description="Pro residues" evidence="1">
    <location>
        <begin position="378"/>
        <end position="391"/>
    </location>
</feature>
<comment type="caution">
    <text evidence="3">The sequence shown here is derived from an EMBL/GenBank/DDBJ whole genome shotgun (WGS) entry which is preliminary data.</text>
</comment>
<dbReference type="Proteomes" id="UP000325902">
    <property type="component" value="Unassembled WGS sequence"/>
</dbReference>
<feature type="compositionally biased region" description="Polar residues" evidence="1">
    <location>
        <begin position="305"/>
        <end position="316"/>
    </location>
</feature>
<keyword evidence="2" id="KW-0472">Membrane</keyword>
<feature type="region of interest" description="Disordered" evidence="1">
    <location>
        <begin position="1"/>
        <end position="21"/>
    </location>
</feature>
<dbReference type="EMBL" id="VCHE01000052">
    <property type="protein sequence ID" value="KAB2573823.1"/>
    <property type="molecule type" value="Genomic_DNA"/>
</dbReference>
<feature type="transmembrane region" description="Helical" evidence="2">
    <location>
        <begin position="896"/>
        <end position="915"/>
    </location>
</feature>
<feature type="region of interest" description="Disordered" evidence="1">
    <location>
        <begin position="273"/>
        <end position="414"/>
    </location>
</feature>
<accession>A0A5N5D7P9</accession>
<keyword evidence="2" id="KW-1133">Transmembrane helix</keyword>
<evidence type="ECO:0000256" key="2">
    <source>
        <dbReference type="SAM" id="Phobius"/>
    </source>
</evidence>
<sequence>MGTASYRNSSTAAAPATPQITPSPTNVLSNGTCSAECLLLIPFCEDWYWSKLYVSTTLTAATKYIVINRKTNTTSTKIVYADLPDGYTLPPTNAEGTQATVTTFGDLSTMIAYPTPYLSWDSGYSWSGTLPTVDGSSSSICSTVTGSVSTTRTYTGSSQTKIRTHYSTETYSNGSIDVSTRYDWQWVPTTTYVSSFETGSYATVLYGDTFQRTVPPVDSADPYGFLYTLVANYTLLWPKSIETDAAYLSCSTPNYPAPAEALQTASFITETSTSFEDGDDEPTTAAPPPTSSPDEPETSPTQPPAETSPTEGTKQLSPAPTAQPPPAETAAPITQNPETTNDNDDDNNPPPQTIGTVQPPAEQNSPTTGAGPAVSAVQPPPASNPAAPPPSTFQTVDIPTTAPDGSPTTAPGIIIGDQTQPIVSTVVPAPSQAAPPPGETAAPPASSIPAIVVGSQTITAGQTATIGTVPVVVPVPASTAGQGEGSPESPPTLSVVPVDQGQQPPASAAPAVTLPNGATAIVNSGSQVVVVGGSQTLQPGANTIAAGSGSGGGSSAATVVLTTDAAGNSVIVADGSTAAIPTAAGPATVGGGAVVTLPGGQTASVDSASQVVVVGGQTLQPGINTIAGDSTVVLTTNAAGATVIVADGSTAALPTAGPAVTAAGAGAIVTLPGGQTASVNGASEIVVVGGDGVATTLSAGANTLPAGTGSAGEVVVTLTTDAAGSTVLVDAGGSAVTVPAGTNAGPVTAVATLPGGQEVVVAAGSSGYVVDGTTLTAGTNVVDGSTVVLTTDADGQTVVVEGGSRTVELTGTGEATGVSTGLGGMILSGLGASGSGRSSTRSASASASGSSSSSRSRSSTSDATATSSDGAAASASESAGAAAAGAFGKVGGGGGWGVLVQGVGLVMCLVFGVVLL</sequence>
<feature type="compositionally biased region" description="Low complexity" evidence="1">
    <location>
        <begin position="328"/>
        <end position="340"/>
    </location>
</feature>
<feature type="compositionally biased region" description="Low complexity" evidence="1">
    <location>
        <begin position="9"/>
        <end position="21"/>
    </location>
</feature>
<protein>
    <submittedName>
        <fullName evidence="3">Uncharacterized protein</fullName>
    </submittedName>
</protein>
<gene>
    <name evidence="3" type="ORF">DBV05_g7518</name>
</gene>
<dbReference type="OrthoDB" id="3945824at2759"/>
<reference evidence="3 4" key="1">
    <citation type="journal article" date="2019" name="Sci. Rep.">
        <title>A multi-omics analysis of the grapevine pathogen Lasiodiplodia theobromae reveals that temperature affects the expression of virulence- and pathogenicity-related genes.</title>
        <authorList>
            <person name="Felix C."/>
            <person name="Meneses R."/>
            <person name="Goncalves M.F.M."/>
            <person name="Tilleman L."/>
            <person name="Duarte A.S."/>
            <person name="Jorrin-Novo J.V."/>
            <person name="Van de Peer Y."/>
            <person name="Deforce D."/>
            <person name="Van Nieuwerburgh F."/>
            <person name="Esteves A.C."/>
            <person name="Alves A."/>
        </authorList>
    </citation>
    <scope>NUCLEOTIDE SEQUENCE [LARGE SCALE GENOMIC DNA]</scope>
    <source>
        <strain evidence="3 4">LA-SOL3</strain>
    </source>
</reference>
<name>A0A5N5D7P9_9PEZI</name>
<evidence type="ECO:0000256" key="1">
    <source>
        <dbReference type="SAM" id="MobiDB-lite"/>
    </source>
</evidence>
<keyword evidence="4" id="KW-1185">Reference proteome</keyword>
<feature type="region of interest" description="Disordered" evidence="1">
    <location>
        <begin position="833"/>
        <end position="868"/>
    </location>
</feature>
<dbReference type="AlphaFoldDB" id="A0A5N5D7P9"/>
<evidence type="ECO:0000313" key="3">
    <source>
        <dbReference type="EMBL" id="KAB2573823.1"/>
    </source>
</evidence>